<reference evidence="2" key="1">
    <citation type="journal article" date="2020" name="Nature">
        <title>Giant virus diversity and host interactions through global metagenomics.</title>
        <authorList>
            <person name="Schulz F."/>
            <person name="Roux S."/>
            <person name="Paez-Espino D."/>
            <person name="Jungbluth S."/>
            <person name="Walsh D.A."/>
            <person name="Denef V.J."/>
            <person name="McMahon K.D."/>
            <person name="Konstantinidis K.T."/>
            <person name="Eloe-Fadrosh E.A."/>
            <person name="Kyrpides N.C."/>
            <person name="Woyke T."/>
        </authorList>
    </citation>
    <scope>NUCLEOTIDE SEQUENCE</scope>
    <source>
        <strain evidence="2">GVMAG-M-3300023184-60</strain>
    </source>
</reference>
<name>A0A6C0IA03_9ZZZZ</name>
<evidence type="ECO:0000313" key="2">
    <source>
        <dbReference type="EMBL" id="QHT89609.1"/>
    </source>
</evidence>
<evidence type="ECO:0000259" key="1">
    <source>
        <dbReference type="PROSITE" id="PS50011"/>
    </source>
</evidence>
<dbReference type="Gene3D" id="1.10.510.10">
    <property type="entry name" value="Transferase(Phosphotransferase) domain 1"/>
    <property type="match status" value="1"/>
</dbReference>
<protein>
    <recommendedName>
        <fullName evidence="1">Protein kinase domain-containing protein</fullName>
    </recommendedName>
</protein>
<proteinExistence type="predicted"/>
<dbReference type="InterPro" id="IPR011009">
    <property type="entry name" value="Kinase-like_dom_sf"/>
</dbReference>
<feature type="domain" description="Protein kinase" evidence="1">
    <location>
        <begin position="149"/>
        <end position="447"/>
    </location>
</feature>
<dbReference type="InterPro" id="IPR000719">
    <property type="entry name" value="Prot_kinase_dom"/>
</dbReference>
<dbReference type="GO" id="GO:0004672">
    <property type="term" value="F:protein kinase activity"/>
    <property type="evidence" value="ECO:0007669"/>
    <property type="project" value="InterPro"/>
</dbReference>
<dbReference type="GO" id="GO:0005524">
    <property type="term" value="F:ATP binding"/>
    <property type="evidence" value="ECO:0007669"/>
    <property type="project" value="InterPro"/>
</dbReference>
<dbReference type="PROSITE" id="PS50011">
    <property type="entry name" value="PROTEIN_KINASE_DOM"/>
    <property type="match status" value="1"/>
</dbReference>
<dbReference type="AlphaFoldDB" id="A0A6C0IA03"/>
<accession>A0A6C0IA03</accession>
<sequence length="447" mass="50567">MKYSDALKIYNQGKPAWCSPRKGTNDYKAVLAIMKGSLKSPKKASLAKSSLSKASLSKASLAKSSLSKASLAMAKMSSKKPSSKSLLFKKANVIQRFLKNKLIITKNNLDTRVQRYHLIKKRLADIKTNRCLTKKMFGNKRGYTIDGIVNLEKKIGSDSVNASIYLTSMPYLLGSYPIASKLMKSTANNESETKMNTWITENLILPKKSKHFVIMYKATKCPSSGSPAKRLLTGERLVNYNELCNGDLSSLMKTDERNDEMLMINLAYQVLIAVATYQNRVGYNHMDCHHGNFLYQLNTEASSTGYYHYVYNGLNFYIKSCKYNMCIFDFGLSVPMSKADDRYVFSDYYRILHAFVSEKTMGWIEGDVIGKINANMFMIKSRVQRLMAALLNNGSADMFQAIIDFVFKDFKPENGIFTTDKPANILNKIPFIINKVEAYPKIDFKNV</sequence>
<organism evidence="2">
    <name type="scientific">viral metagenome</name>
    <dbReference type="NCBI Taxonomy" id="1070528"/>
    <lineage>
        <taxon>unclassified sequences</taxon>
        <taxon>metagenomes</taxon>
        <taxon>organismal metagenomes</taxon>
    </lineage>
</organism>
<dbReference type="SUPFAM" id="SSF56112">
    <property type="entry name" value="Protein kinase-like (PK-like)"/>
    <property type="match status" value="1"/>
</dbReference>
<dbReference type="EMBL" id="MN740144">
    <property type="protein sequence ID" value="QHT89609.1"/>
    <property type="molecule type" value="Genomic_DNA"/>
</dbReference>